<evidence type="ECO:0000259" key="1">
    <source>
        <dbReference type="Pfam" id="PF24877"/>
    </source>
</evidence>
<organism evidence="2 3">
    <name type="scientific">Petromyces alliaceus</name>
    <name type="common">Aspergillus alliaceus</name>
    <dbReference type="NCBI Taxonomy" id="209559"/>
    <lineage>
        <taxon>Eukaryota</taxon>
        <taxon>Fungi</taxon>
        <taxon>Dikarya</taxon>
        <taxon>Ascomycota</taxon>
        <taxon>Pezizomycotina</taxon>
        <taxon>Eurotiomycetes</taxon>
        <taxon>Eurotiomycetidae</taxon>
        <taxon>Eurotiales</taxon>
        <taxon>Aspergillaceae</taxon>
        <taxon>Aspergillus</taxon>
        <taxon>Aspergillus subgen. Circumdati</taxon>
    </lineage>
</organism>
<dbReference type="InterPro" id="IPR050165">
    <property type="entry name" value="DHAD_IlvD/Edd"/>
</dbReference>
<dbReference type="PANTHER" id="PTHR21000:SF5">
    <property type="entry name" value="DIHYDROXY-ACID DEHYDRATASE, MITOCHONDRIAL"/>
    <property type="match status" value="1"/>
</dbReference>
<dbReference type="Pfam" id="PF24877">
    <property type="entry name" value="ILV_EDD_C"/>
    <property type="match status" value="1"/>
</dbReference>
<feature type="domain" description="Dihydroxy-acid/6-phosphogluconate dehydratase C-terminal" evidence="1">
    <location>
        <begin position="1"/>
        <end position="66"/>
    </location>
</feature>
<sequence>MPEMLKPSAAIMGTGLGNDTSPLTDGLFSGGSHGFLIGHVVPEAMESGPIALVKDDDKVVIDAEKRVDDKENGQLFTR</sequence>
<evidence type="ECO:0000313" key="3">
    <source>
        <dbReference type="Proteomes" id="UP000541154"/>
    </source>
</evidence>
<gene>
    <name evidence="2" type="ORF">ETB97_010261</name>
</gene>
<dbReference type="InterPro" id="IPR042096">
    <property type="entry name" value="Dihydro-acid_dehy_C"/>
</dbReference>
<dbReference type="PANTHER" id="PTHR21000">
    <property type="entry name" value="DIHYDROXY-ACID DEHYDRATASE DAD"/>
    <property type="match status" value="1"/>
</dbReference>
<dbReference type="Proteomes" id="UP000541154">
    <property type="component" value="Unassembled WGS sequence"/>
</dbReference>
<dbReference type="InterPro" id="IPR056740">
    <property type="entry name" value="ILV_EDD_C"/>
</dbReference>
<dbReference type="SUPFAM" id="SSF52016">
    <property type="entry name" value="LeuD/IlvD-like"/>
    <property type="match status" value="1"/>
</dbReference>
<dbReference type="GO" id="GO:0005739">
    <property type="term" value="C:mitochondrion"/>
    <property type="evidence" value="ECO:0007669"/>
    <property type="project" value="TreeGrafter"/>
</dbReference>
<protein>
    <recommendedName>
        <fullName evidence="1">Dihydroxy-acid/6-phosphogluconate dehydratase C-terminal domain-containing protein</fullName>
    </recommendedName>
</protein>
<keyword evidence="3" id="KW-1185">Reference proteome</keyword>
<proteinExistence type="predicted"/>
<accession>A0A8H6AA92</accession>
<comment type="caution">
    <text evidence="2">The sequence shown here is derived from an EMBL/GenBank/DDBJ whole genome shotgun (WGS) entry which is preliminary data.</text>
</comment>
<dbReference type="Gene3D" id="3.50.30.80">
    <property type="entry name" value="IlvD/EDD C-terminal domain-like"/>
    <property type="match status" value="1"/>
</dbReference>
<name>A0A8H6AA92_PETAA</name>
<evidence type="ECO:0000313" key="2">
    <source>
        <dbReference type="EMBL" id="KAF5863380.1"/>
    </source>
</evidence>
<dbReference type="GO" id="GO:0009082">
    <property type="term" value="P:branched-chain amino acid biosynthetic process"/>
    <property type="evidence" value="ECO:0007669"/>
    <property type="project" value="TreeGrafter"/>
</dbReference>
<dbReference type="GO" id="GO:0004160">
    <property type="term" value="F:dihydroxy-acid dehydratase activity"/>
    <property type="evidence" value="ECO:0007669"/>
    <property type="project" value="TreeGrafter"/>
</dbReference>
<dbReference type="EMBL" id="SPNV01000053">
    <property type="protein sequence ID" value="KAF5863380.1"/>
    <property type="molecule type" value="Genomic_DNA"/>
</dbReference>
<reference evidence="2 3" key="1">
    <citation type="submission" date="2019-04" db="EMBL/GenBank/DDBJ databases">
        <title>Aspergillus burnettii sp. nov., novel species from soil in southeast Queensland.</title>
        <authorList>
            <person name="Gilchrist C.L.M."/>
            <person name="Pitt J.I."/>
            <person name="Lange L."/>
            <person name="Lacey H.J."/>
            <person name="Vuong D."/>
            <person name="Midgley D.J."/>
            <person name="Greenfield P."/>
            <person name="Bradbury M."/>
            <person name="Lacey E."/>
            <person name="Busk P.K."/>
            <person name="Pilgaard B."/>
            <person name="Chooi Y.H."/>
            <person name="Piggott A.M."/>
        </authorList>
    </citation>
    <scope>NUCLEOTIDE SEQUENCE [LARGE SCALE GENOMIC DNA]</scope>
    <source>
        <strain evidence="2 3">FRR 5400</strain>
    </source>
</reference>
<dbReference type="AlphaFoldDB" id="A0A8H6AA92"/>